<comment type="caution">
    <text evidence="2">The sequence shown here is derived from an EMBL/GenBank/DDBJ whole genome shotgun (WGS) entry which is preliminary data.</text>
</comment>
<reference evidence="3" key="1">
    <citation type="submission" date="2013-08" db="EMBL/GenBank/DDBJ databases">
        <title>Intrasporangium oryzae NRRL B-24470.</title>
        <authorList>
            <person name="Liu H."/>
            <person name="Wang G."/>
        </authorList>
    </citation>
    <scope>NUCLEOTIDE SEQUENCE [LARGE SCALE GENOMIC DNA]</scope>
    <source>
        <strain evidence="3">Q5-1</strain>
    </source>
</reference>
<accession>W9GH49</accession>
<dbReference type="EMBL" id="AWQS01000320">
    <property type="protein sequence ID" value="EWT04148.1"/>
    <property type="molecule type" value="Genomic_DNA"/>
</dbReference>
<dbReference type="RefSeq" id="WP_205621015.1">
    <property type="nucleotide sequence ID" value="NZ_AWQS01000320.1"/>
</dbReference>
<proteinExistence type="predicted"/>
<dbReference type="AlphaFoldDB" id="W9GH49"/>
<dbReference type="Proteomes" id="UP000019494">
    <property type="component" value="Unassembled WGS sequence"/>
</dbReference>
<gene>
    <name evidence="2" type="ORF">N864_04505</name>
</gene>
<evidence type="ECO:0000313" key="3">
    <source>
        <dbReference type="Proteomes" id="UP000019494"/>
    </source>
</evidence>
<sequence>MTTTAPLRSRGKRRARAPLVALAVASALLVASAVMAFVGVFGPAPWGVSTAASPDPGASTGLGPNTSGMPGGRSLGQLFGDGPAMMAGQIWLGGDGRQVTTIADARARAAEAGAARGLHPGEVVQFTDNFYVELKDSRGAATTEVLVDPASGAVRTEPGPAMMWNTGSHAVALTEARARAAASAWLAANRPGETVSTIDSYPGYYTVDTQASGKMMGMLSVNGATGAVWYHTWHGTFVAMEDS</sequence>
<evidence type="ECO:0000313" key="2">
    <source>
        <dbReference type="EMBL" id="EWT04148.1"/>
    </source>
</evidence>
<name>W9GH49_9MICO</name>
<organism evidence="2 3">
    <name type="scientific">Intrasporangium chromatireducens Q5-1</name>
    <dbReference type="NCBI Taxonomy" id="584657"/>
    <lineage>
        <taxon>Bacteria</taxon>
        <taxon>Bacillati</taxon>
        <taxon>Actinomycetota</taxon>
        <taxon>Actinomycetes</taxon>
        <taxon>Micrococcales</taxon>
        <taxon>Intrasporangiaceae</taxon>
        <taxon>Intrasporangium</taxon>
    </lineage>
</organism>
<keyword evidence="3" id="KW-1185">Reference proteome</keyword>
<feature type="chain" id="PRO_5004921050" evidence="1">
    <location>
        <begin position="37"/>
        <end position="243"/>
    </location>
</feature>
<feature type="signal peptide" evidence="1">
    <location>
        <begin position="1"/>
        <end position="36"/>
    </location>
</feature>
<keyword evidence="1" id="KW-0732">Signal</keyword>
<dbReference type="PATRIC" id="fig|584657.3.peg.3974"/>
<protein>
    <submittedName>
        <fullName evidence="2">Peptidase M4</fullName>
    </submittedName>
</protein>
<evidence type="ECO:0000256" key="1">
    <source>
        <dbReference type="SAM" id="SignalP"/>
    </source>
</evidence>